<dbReference type="AlphaFoldDB" id="A0A5C4T100"/>
<dbReference type="EMBL" id="VDCQ01000059">
    <property type="protein sequence ID" value="TNJ62460.1"/>
    <property type="molecule type" value="Genomic_DNA"/>
</dbReference>
<feature type="transmembrane region" description="Helical" evidence="1">
    <location>
        <begin position="78"/>
        <end position="97"/>
    </location>
</feature>
<dbReference type="Pfam" id="PF13160">
    <property type="entry name" value="DUF3995"/>
    <property type="match status" value="1"/>
</dbReference>
<name>A0A5C4T100_9BACL</name>
<dbReference type="OrthoDB" id="8590912at2"/>
<keyword evidence="3" id="KW-1185">Reference proteome</keyword>
<organism evidence="2 3">
    <name type="scientific">Paenibacillus hemerocallicola</name>
    <dbReference type="NCBI Taxonomy" id="1172614"/>
    <lineage>
        <taxon>Bacteria</taxon>
        <taxon>Bacillati</taxon>
        <taxon>Bacillota</taxon>
        <taxon>Bacilli</taxon>
        <taxon>Bacillales</taxon>
        <taxon>Paenibacillaceae</taxon>
        <taxon>Paenibacillus</taxon>
    </lineage>
</organism>
<reference evidence="2 3" key="1">
    <citation type="submission" date="2019-05" db="EMBL/GenBank/DDBJ databases">
        <title>We sequenced the genome of Paenibacillus hemerocallicola KCTC 33185 for further insight into its adaptation and study the phylogeny of Paenibacillus.</title>
        <authorList>
            <person name="Narsing Rao M.P."/>
        </authorList>
    </citation>
    <scope>NUCLEOTIDE SEQUENCE [LARGE SCALE GENOMIC DNA]</scope>
    <source>
        <strain evidence="2 3">KCTC 33185</strain>
    </source>
</reference>
<feature type="transmembrane region" description="Helical" evidence="1">
    <location>
        <begin position="118"/>
        <end position="137"/>
    </location>
</feature>
<keyword evidence="1" id="KW-0812">Transmembrane</keyword>
<protein>
    <submittedName>
        <fullName evidence="2">DUF3995 domain-containing protein</fullName>
    </submittedName>
</protein>
<feature type="transmembrane region" description="Helical" evidence="1">
    <location>
        <begin position="6"/>
        <end position="25"/>
    </location>
</feature>
<gene>
    <name evidence="2" type="ORF">FE784_30690</name>
</gene>
<sequence>MTAISLFAACILFAIGLLHVFWAFGGKWGVGAVIPRHNGKRAFTPGIGATLVVALLVGAAGVILLVQANLLDLSGQYFIVRMGAWVCAGVFAVRVIGDFHYFGIFKKKATTLFSKMDTYLYVPLCAFLSLVFIIAIVSGE</sequence>
<feature type="transmembrane region" description="Helical" evidence="1">
    <location>
        <begin position="46"/>
        <end position="66"/>
    </location>
</feature>
<keyword evidence="1" id="KW-0472">Membrane</keyword>
<dbReference type="InterPro" id="IPR025058">
    <property type="entry name" value="DUF3995"/>
</dbReference>
<keyword evidence="1" id="KW-1133">Transmembrane helix</keyword>
<evidence type="ECO:0000313" key="3">
    <source>
        <dbReference type="Proteomes" id="UP000307943"/>
    </source>
</evidence>
<comment type="caution">
    <text evidence="2">The sequence shown here is derived from an EMBL/GenBank/DDBJ whole genome shotgun (WGS) entry which is preliminary data.</text>
</comment>
<evidence type="ECO:0000256" key="1">
    <source>
        <dbReference type="SAM" id="Phobius"/>
    </source>
</evidence>
<proteinExistence type="predicted"/>
<accession>A0A5C4T100</accession>
<dbReference type="RefSeq" id="WP_139606108.1">
    <property type="nucleotide sequence ID" value="NZ_VDCQ01000059.1"/>
</dbReference>
<evidence type="ECO:0000313" key="2">
    <source>
        <dbReference type="EMBL" id="TNJ62460.1"/>
    </source>
</evidence>
<dbReference type="Proteomes" id="UP000307943">
    <property type="component" value="Unassembled WGS sequence"/>
</dbReference>